<evidence type="ECO:0000313" key="2">
    <source>
        <dbReference type="Proteomes" id="UP000714275"/>
    </source>
</evidence>
<organism evidence="1 2">
    <name type="scientific">Suillus placidus</name>
    <dbReference type="NCBI Taxonomy" id="48579"/>
    <lineage>
        <taxon>Eukaryota</taxon>
        <taxon>Fungi</taxon>
        <taxon>Dikarya</taxon>
        <taxon>Basidiomycota</taxon>
        <taxon>Agaricomycotina</taxon>
        <taxon>Agaricomycetes</taxon>
        <taxon>Agaricomycetidae</taxon>
        <taxon>Boletales</taxon>
        <taxon>Suillineae</taxon>
        <taxon>Suillaceae</taxon>
        <taxon>Suillus</taxon>
    </lineage>
</organism>
<dbReference type="AlphaFoldDB" id="A0A9P6ZXW9"/>
<reference evidence="1" key="1">
    <citation type="journal article" date="2020" name="New Phytol.">
        <title>Comparative genomics reveals dynamic genome evolution in host specialist ectomycorrhizal fungi.</title>
        <authorList>
            <person name="Lofgren L.A."/>
            <person name="Nguyen N.H."/>
            <person name="Vilgalys R."/>
            <person name="Ruytinx J."/>
            <person name="Liao H.L."/>
            <person name="Branco S."/>
            <person name="Kuo A."/>
            <person name="LaButti K."/>
            <person name="Lipzen A."/>
            <person name="Andreopoulos W."/>
            <person name="Pangilinan J."/>
            <person name="Riley R."/>
            <person name="Hundley H."/>
            <person name="Na H."/>
            <person name="Barry K."/>
            <person name="Grigoriev I.V."/>
            <person name="Stajich J.E."/>
            <person name="Kennedy P.G."/>
        </authorList>
    </citation>
    <scope>NUCLEOTIDE SEQUENCE</scope>
    <source>
        <strain evidence="1">DOB743</strain>
    </source>
</reference>
<gene>
    <name evidence="1" type="ORF">EV702DRAFT_1091787</name>
</gene>
<evidence type="ECO:0000313" key="1">
    <source>
        <dbReference type="EMBL" id="KAG1778763.1"/>
    </source>
</evidence>
<proteinExistence type="predicted"/>
<dbReference type="Proteomes" id="UP000714275">
    <property type="component" value="Unassembled WGS sequence"/>
</dbReference>
<sequence length="158" mass="17951">MDLFCFSLSTSLLLPCSRLHLHSQFIRIACIGTVHRNDYPPHSRAAAHLQRSQQRRTPCATRWPTNSWSPCFLGQHLRLVNTAPPESKVRMVEHHHCHRHGIDGHPTITNVRYKQLTWLVDARMVGTLSTVPGEPLATGHRPPATGSPRWFINTFSHS</sequence>
<name>A0A9P6ZXW9_9AGAM</name>
<protein>
    <submittedName>
        <fullName evidence="1">Uncharacterized protein</fullName>
    </submittedName>
</protein>
<comment type="caution">
    <text evidence="1">The sequence shown here is derived from an EMBL/GenBank/DDBJ whole genome shotgun (WGS) entry which is preliminary data.</text>
</comment>
<dbReference type="EMBL" id="JABBWD010000014">
    <property type="protein sequence ID" value="KAG1778763.1"/>
    <property type="molecule type" value="Genomic_DNA"/>
</dbReference>
<accession>A0A9P6ZXW9</accession>
<keyword evidence="2" id="KW-1185">Reference proteome</keyword>